<name>A0A857L072_9ACTN</name>
<proteinExistence type="predicted"/>
<evidence type="ECO:0000259" key="1">
    <source>
        <dbReference type="Pfam" id="PF02591"/>
    </source>
</evidence>
<dbReference type="InterPro" id="IPR003743">
    <property type="entry name" value="Zf-RING_7"/>
</dbReference>
<evidence type="ECO:0000313" key="3">
    <source>
        <dbReference type="EMBL" id="QHN40234.1"/>
    </source>
</evidence>
<organism evidence="3">
    <name type="scientific">Gordonia amarae</name>
    <dbReference type="NCBI Taxonomy" id="36821"/>
    <lineage>
        <taxon>Bacteria</taxon>
        <taxon>Bacillati</taxon>
        <taxon>Actinomycetota</taxon>
        <taxon>Actinomycetes</taxon>
        <taxon>Mycobacteriales</taxon>
        <taxon>Gordoniaceae</taxon>
        <taxon>Gordonia</taxon>
    </lineage>
</organism>
<feature type="domain" description="C4-type zinc ribbon" evidence="1">
    <location>
        <begin position="203"/>
        <end position="237"/>
    </location>
</feature>
<dbReference type="InterPro" id="IPR056003">
    <property type="entry name" value="CT398_CC_hairpin"/>
</dbReference>
<sequence>MKAGSAAQRQLLDLADLDAELARIAHRARTLPEDAELAELGKQREAAHADLVRSEIAAEDLAREYKRIDSEVNGMSAREAKDKALLQSGKLAPKALTELQHELAGLGRRRSVLEDELLSVMEQQEAVGTESERAQATVLDIDTKIGEATGRRDAALAKLDGDREMKAQRRDEVAAGVDEGLLAVYDRQRSQGRAGAALLRARRCGGCGMELDRGLIAQITAAAEDEVVRCDECGAVLVRTAESGL</sequence>
<evidence type="ECO:0008006" key="4">
    <source>
        <dbReference type="Google" id="ProtNLM"/>
    </source>
</evidence>
<dbReference type="Pfam" id="PF02591">
    <property type="entry name" value="Zn_ribbon_9"/>
    <property type="match status" value="1"/>
</dbReference>
<reference evidence="3" key="1">
    <citation type="journal article" date="2021" name="Nat. Microbiol.">
        <title>Cocultivation of an ultrasmall environmental parasitic bacterium with lytic ability against bacteria associated with wastewater foams.</title>
        <authorList>
            <person name="Batinovic S."/>
            <person name="Rose J.J.A."/>
            <person name="Ratcliffe J."/>
            <person name="Seviour R.J."/>
            <person name="Petrovski S."/>
        </authorList>
    </citation>
    <scope>NUCLEOTIDE SEQUENCE</scope>
    <source>
        <strain evidence="3">CON44</strain>
    </source>
</reference>
<dbReference type="InterPro" id="IPR052376">
    <property type="entry name" value="Oxidative_Scav/Glycosyltrans"/>
</dbReference>
<dbReference type="Pfam" id="PF24481">
    <property type="entry name" value="CT398_CC"/>
    <property type="match status" value="1"/>
</dbReference>
<protein>
    <recommendedName>
        <fullName evidence="4">C4-type zinc ribbon domain-containing protein</fullName>
    </recommendedName>
</protein>
<gene>
    <name evidence="3" type="ORF">GII30_14735</name>
</gene>
<dbReference type="PANTHER" id="PTHR39082">
    <property type="entry name" value="PHOSPHOLIPASE C-BETA-2-RELATED"/>
    <property type="match status" value="1"/>
</dbReference>
<dbReference type="AlphaFoldDB" id="A0A857L072"/>
<dbReference type="EMBL" id="CP045810">
    <property type="protein sequence ID" value="QHN40234.1"/>
    <property type="molecule type" value="Genomic_DNA"/>
</dbReference>
<dbReference type="Gene3D" id="1.10.287.1490">
    <property type="match status" value="1"/>
</dbReference>
<evidence type="ECO:0000259" key="2">
    <source>
        <dbReference type="Pfam" id="PF24481"/>
    </source>
</evidence>
<accession>A0A857L072</accession>
<dbReference type="PANTHER" id="PTHR39082:SF1">
    <property type="entry name" value="SCAVENGER RECEPTOR CLASS A MEMBER 3"/>
    <property type="match status" value="1"/>
</dbReference>
<feature type="domain" description="CT398-like coiled coil hairpin" evidence="2">
    <location>
        <begin position="14"/>
        <end position="192"/>
    </location>
</feature>
<dbReference type="RefSeq" id="WP_005187113.1">
    <property type="nucleotide sequence ID" value="NZ_CP045804.1"/>
</dbReference>